<evidence type="ECO:0000256" key="1">
    <source>
        <dbReference type="ARBA" id="ARBA00004141"/>
    </source>
</evidence>
<evidence type="ECO:0000313" key="8">
    <source>
        <dbReference type="Proteomes" id="UP000694863"/>
    </source>
</evidence>
<evidence type="ECO:0000256" key="3">
    <source>
        <dbReference type="ARBA" id="ARBA00022692"/>
    </source>
</evidence>
<evidence type="ECO:0000256" key="2">
    <source>
        <dbReference type="ARBA" id="ARBA00007262"/>
    </source>
</evidence>
<reference evidence="9" key="1">
    <citation type="submission" date="2025-08" db="UniProtKB">
        <authorList>
            <consortium name="RefSeq"/>
        </authorList>
    </citation>
    <scope>IDENTIFICATION</scope>
</reference>
<comment type="subcellular location">
    <subcellularLocation>
        <location evidence="1">Membrane</location>
        <topology evidence="1">Multi-pass membrane protein</topology>
    </subcellularLocation>
</comment>
<evidence type="ECO:0000256" key="6">
    <source>
        <dbReference type="SAM" id="Phobius"/>
    </source>
</evidence>
<name>A0ABM0IQH1_ECHTE</name>
<evidence type="ECO:0000313" key="9">
    <source>
        <dbReference type="RefSeq" id="XP_004705385.1"/>
    </source>
</evidence>
<keyword evidence="5 6" id="KW-0472">Membrane</keyword>
<comment type="similarity">
    <text evidence="2">Belongs to the IFI6/IFI27 family.</text>
</comment>
<dbReference type="GeneID" id="101648360"/>
<protein>
    <submittedName>
        <fullName evidence="9">Interferon alpha-inducible protein 6</fullName>
    </submittedName>
</protein>
<dbReference type="PANTHER" id="PTHR16932">
    <property type="entry name" value="INTERFERON ALPHA-INDUCIBLE PROTEIN 27"/>
    <property type="match status" value="1"/>
</dbReference>
<dbReference type="RefSeq" id="XP_004705385.1">
    <property type="nucleotide sequence ID" value="XM_004705328.2"/>
</dbReference>
<keyword evidence="3 6" id="KW-0812">Transmembrane</keyword>
<dbReference type="InterPro" id="IPR038213">
    <property type="entry name" value="IFI6/IFI27-like_sf"/>
</dbReference>
<proteinExistence type="inferred from homology"/>
<dbReference type="InterPro" id="IPR009311">
    <property type="entry name" value="IFI6/IFI27-like"/>
</dbReference>
<dbReference type="Pfam" id="PF06140">
    <property type="entry name" value="Ifi-6-16"/>
    <property type="match status" value="1"/>
</dbReference>
<keyword evidence="4 6" id="KW-1133">Transmembrane helix</keyword>
<feature type="transmembrane region" description="Helical" evidence="6">
    <location>
        <begin position="38"/>
        <end position="65"/>
    </location>
</feature>
<gene>
    <name evidence="9" type="primary">IFI6</name>
</gene>
<sequence length="134" mass="13479">MQQKAESLLLCYLLFTYSGVDAGKRSHSDDSDTGSWGAWPYVIGGGLLVAGLPVALGFTSTGIVAGSVASWMMSTSAVVNGGGVPAGGVVAVLQSLGATGGSTVLGNIGASLGYGVYKAVSSGDEEREQEEEEE</sequence>
<feature type="chain" id="PRO_5045508219" evidence="7">
    <location>
        <begin position="23"/>
        <end position="134"/>
    </location>
</feature>
<dbReference type="PANTHER" id="PTHR16932:SF25">
    <property type="entry name" value="INTERFERON ALPHA-INDUCIBLE PROTEIN 6"/>
    <property type="match status" value="1"/>
</dbReference>
<organism evidence="8 9">
    <name type="scientific">Echinops telfairi</name>
    <name type="common">Lesser hedgehog tenrec</name>
    <dbReference type="NCBI Taxonomy" id="9371"/>
    <lineage>
        <taxon>Eukaryota</taxon>
        <taxon>Metazoa</taxon>
        <taxon>Chordata</taxon>
        <taxon>Craniata</taxon>
        <taxon>Vertebrata</taxon>
        <taxon>Euteleostomi</taxon>
        <taxon>Mammalia</taxon>
        <taxon>Eutheria</taxon>
        <taxon>Afrotheria</taxon>
        <taxon>Tenrecidae</taxon>
        <taxon>Tenrecinae</taxon>
        <taxon>Echinops</taxon>
    </lineage>
</organism>
<keyword evidence="8" id="KW-1185">Reference proteome</keyword>
<evidence type="ECO:0000256" key="4">
    <source>
        <dbReference type="ARBA" id="ARBA00022989"/>
    </source>
</evidence>
<accession>A0ABM0IQH1</accession>
<dbReference type="Proteomes" id="UP000694863">
    <property type="component" value="Unplaced"/>
</dbReference>
<feature type="signal peptide" evidence="7">
    <location>
        <begin position="1"/>
        <end position="22"/>
    </location>
</feature>
<evidence type="ECO:0000256" key="7">
    <source>
        <dbReference type="SAM" id="SignalP"/>
    </source>
</evidence>
<dbReference type="Gene3D" id="6.10.110.10">
    <property type="match status" value="1"/>
</dbReference>
<evidence type="ECO:0000256" key="5">
    <source>
        <dbReference type="ARBA" id="ARBA00023136"/>
    </source>
</evidence>
<keyword evidence="7" id="KW-0732">Signal</keyword>